<dbReference type="EMBL" id="MN739457">
    <property type="protein sequence ID" value="QHT05635.1"/>
    <property type="molecule type" value="Genomic_DNA"/>
</dbReference>
<organism evidence="1">
    <name type="scientific">viral metagenome</name>
    <dbReference type="NCBI Taxonomy" id="1070528"/>
    <lineage>
        <taxon>unclassified sequences</taxon>
        <taxon>metagenomes</taxon>
        <taxon>organismal metagenomes</taxon>
    </lineage>
</organism>
<protein>
    <submittedName>
        <fullName evidence="1">Uncharacterized protein</fullName>
    </submittedName>
</protein>
<name>A0A6C0CQA1_9ZZZZ</name>
<reference evidence="1" key="1">
    <citation type="journal article" date="2020" name="Nature">
        <title>Giant virus diversity and host interactions through global metagenomics.</title>
        <authorList>
            <person name="Schulz F."/>
            <person name="Roux S."/>
            <person name="Paez-Espino D."/>
            <person name="Jungbluth S."/>
            <person name="Walsh D.A."/>
            <person name="Denef V.J."/>
            <person name="McMahon K.D."/>
            <person name="Konstantinidis K.T."/>
            <person name="Eloe-Fadrosh E.A."/>
            <person name="Kyrpides N.C."/>
            <person name="Woyke T."/>
        </authorList>
    </citation>
    <scope>NUCLEOTIDE SEQUENCE</scope>
    <source>
        <strain evidence="1">GVMAG-M-3300021389-45</strain>
    </source>
</reference>
<sequence>MIVFSEIRPGDLIKILVVIDDVEDELYANVAENREDYLIVKYYSESSLVYKNATVYILDEEENLLRGDSILEHHESCDSVFSHVKDDMYVLLEEVDIEDDDSEIHDESEDDGSDLESFIVSDTDIDGEMNLPPDHATIDRVWNEWEPSSPGSRRYKEMVERIEERARLQMDEINF</sequence>
<accession>A0A6C0CQA1</accession>
<proteinExistence type="predicted"/>
<dbReference type="AlphaFoldDB" id="A0A6C0CQA1"/>
<evidence type="ECO:0000313" key="1">
    <source>
        <dbReference type="EMBL" id="QHT05635.1"/>
    </source>
</evidence>